<dbReference type="InterPro" id="IPR036291">
    <property type="entry name" value="NAD(P)-bd_dom_sf"/>
</dbReference>
<evidence type="ECO:0000313" key="5">
    <source>
        <dbReference type="Proteomes" id="UP000585272"/>
    </source>
</evidence>
<dbReference type="Pfam" id="PF00106">
    <property type="entry name" value="adh_short"/>
    <property type="match status" value="1"/>
</dbReference>
<accession>A0A840I8V1</accession>
<dbReference type="Gene3D" id="3.40.50.720">
    <property type="entry name" value="NAD(P)-binding Rossmann-like Domain"/>
    <property type="match status" value="1"/>
</dbReference>
<evidence type="ECO:0000256" key="2">
    <source>
        <dbReference type="ARBA" id="ARBA00023002"/>
    </source>
</evidence>
<evidence type="ECO:0000256" key="3">
    <source>
        <dbReference type="SAM" id="MobiDB-lite"/>
    </source>
</evidence>
<dbReference type="SUPFAM" id="SSF51735">
    <property type="entry name" value="NAD(P)-binding Rossmann-fold domains"/>
    <property type="match status" value="1"/>
</dbReference>
<dbReference type="PANTHER" id="PTHR43943">
    <property type="entry name" value="DEHYDROGENASE/REDUCTASE (SDR FAMILY) MEMBER 4"/>
    <property type="match status" value="1"/>
</dbReference>
<dbReference type="AlphaFoldDB" id="A0A840I8V1"/>
<keyword evidence="2" id="KW-0560">Oxidoreductase</keyword>
<evidence type="ECO:0000313" key="4">
    <source>
        <dbReference type="EMBL" id="MBB4661296.1"/>
    </source>
</evidence>
<protein>
    <submittedName>
        <fullName evidence="4">NAD(P)-dependent dehydrogenase (Short-subunit alcohol dehydrogenase family)</fullName>
    </submittedName>
</protein>
<dbReference type="PANTHER" id="PTHR43943:SF17">
    <property type="entry name" value="3-PHENYLPROPIONATE-DIHYDRODIOL_CINNAMIC ACID-DIHYDRODIOL DEHYDROGENASE"/>
    <property type="match status" value="1"/>
</dbReference>
<dbReference type="InterPro" id="IPR002347">
    <property type="entry name" value="SDR_fam"/>
</dbReference>
<organism evidence="4 5">
    <name type="scientific">Conexibacter arvalis</name>
    <dbReference type="NCBI Taxonomy" id="912552"/>
    <lineage>
        <taxon>Bacteria</taxon>
        <taxon>Bacillati</taxon>
        <taxon>Actinomycetota</taxon>
        <taxon>Thermoleophilia</taxon>
        <taxon>Solirubrobacterales</taxon>
        <taxon>Conexibacteraceae</taxon>
        <taxon>Conexibacter</taxon>
    </lineage>
</organism>
<reference evidence="4 5" key="1">
    <citation type="submission" date="2020-08" db="EMBL/GenBank/DDBJ databases">
        <title>Genomic Encyclopedia of Archaeal and Bacterial Type Strains, Phase II (KMG-II): from individual species to whole genera.</title>
        <authorList>
            <person name="Goeker M."/>
        </authorList>
    </citation>
    <scope>NUCLEOTIDE SEQUENCE [LARGE SCALE GENOMIC DNA]</scope>
    <source>
        <strain evidence="4 5">DSM 23288</strain>
    </source>
</reference>
<dbReference type="GO" id="GO:0016491">
    <property type="term" value="F:oxidoreductase activity"/>
    <property type="evidence" value="ECO:0007669"/>
    <property type="project" value="UniProtKB-KW"/>
</dbReference>
<name>A0A840I8V1_9ACTN</name>
<sequence>MDLELAGKTAVVTGASRGIGLAVAQALAAEGARVVAGARTSSPELAAVAATVVPVDLAAAGGPERLVATALDAHGAIDLLVNNVGGNPGPTRTAPARRSRGRPDSTARRSSSSCPA</sequence>
<keyword evidence="5" id="KW-1185">Reference proteome</keyword>
<comment type="caution">
    <text evidence="4">The sequence shown here is derived from an EMBL/GenBank/DDBJ whole genome shotgun (WGS) entry which is preliminary data.</text>
</comment>
<evidence type="ECO:0000256" key="1">
    <source>
        <dbReference type="ARBA" id="ARBA00006484"/>
    </source>
</evidence>
<dbReference type="EMBL" id="JACHNU010000001">
    <property type="protein sequence ID" value="MBB4661296.1"/>
    <property type="molecule type" value="Genomic_DNA"/>
</dbReference>
<comment type="similarity">
    <text evidence="1">Belongs to the short-chain dehydrogenases/reductases (SDR) family.</text>
</comment>
<proteinExistence type="inferred from homology"/>
<dbReference type="Proteomes" id="UP000585272">
    <property type="component" value="Unassembled WGS sequence"/>
</dbReference>
<dbReference type="RefSeq" id="WP_246344417.1">
    <property type="nucleotide sequence ID" value="NZ_JACHNU010000001.1"/>
</dbReference>
<feature type="region of interest" description="Disordered" evidence="3">
    <location>
        <begin position="81"/>
        <end position="116"/>
    </location>
</feature>
<gene>
    <name evidence="4" type="ORF">BDZ31_000869</name>
</gene>
<dbReference type="PRINTS" id="PR00081">
    <property type="entry name" value="GDHRDH"/>
</dbReference>